<dbReference type="RefSeq" id="WP_084424181.1">
    <property type="nucleotide sequence ID" value="NZ_FWXV01000001.1"/>
</dbReference>
<feature type="chain" id="PRO_5012890459" evidence="1">
    <location>
        <begin position="25"/>
        <end position="416"/>
    </location>
</feature>
<keyword evidence="3" id="KW-1185">Reference proteome</keyword>
<sequence>MKALRNLLIIAAVVTTTAAPSAVAAPAGRAPVVLFTGYHGTKLKFTVHNQTTAPECPSSGSFEDWYQNDQPTVYSQVCQDRLRTLLYNPNPFVPMPLRFSEQPGVSVDFVDYGKTSSAPYYEAFFKGLETAGYVRDKDIKVAGYDARLTPDQGGFLARTKHLVEDTYRANGNRPVQLVGHSNGPLYAQYLLTHTSPAWRAKYIKGFTPLAGNFPGQGLLYMVLFTGLNIEDFGYPTTKDNAVSSAAMHLTAPSTYMSASDPRVFGDKEVVIHDKSTGKDYTPRDYPALVADAHLPAYARQIADYYIGFVKFAGPKWFPGVDVNAEKGSGIPTIVGVRLPDLTAGQIVDTTQFLYRDGDINQEDITNDAVLAWQAMPCHRFSLHDSPGLDHFAMPLDQGVISRLLAAIDTPRSNCPR</sequence>
<dbReference type="Gene3D" id="3.40.50.1820">
    <property type="entry name" value="alpha/beta hydrolase"/>
    <property type="match status" value="1"/>
</dbReference>
<dbReference type="Pfam" id="PF02450">
    <property type="entry name" value="LCAT"/>
    <property type="match status" value="1"/>
</dbReference>
<name>A0A1W1ZMF0_KIBAR</name>
<protein>
    <submittedName>
        <fullName evidence="2">Lysophospholipase-3</fullName>
    </submittedName>
</protein>
<dbReference type="Proteomes" id="UP000192674">
    <property type="component" value="Unassembled WGS sequence"/>
</dbReference>
<evidence type="ECO:0000313" key="2">
    <source>
        <dbReference type="EMBL" id="SMC49564.1"/>
    </source>
</evidence>
<dbReference type="EMBL" id="FWXV01000001">
    <property type="protein sequence ID" value="SMC49564.1"/>
    <property type="molecule type" value="Genomic_DNA"/>
</dbReference>
<dbReference type="AlphaFoldDB" id="A0A1W1ZMF0"/>
<organism evidence="2 3">
    <name type="scientific">Kibdelosporangium aridum</name>
    <dbReference type="NCBI Taxonomy" id="2030"/>
    <lineage>
        <taxon>Bacteria</taxon>
        <taxon>Bacillati</taxon>
        <taxon>Actinomycetota</taxon>
        <taxon>Actinomycetes</taxon>
        <taxon>Pseudonocardiales</taxon>
        <taxon>Pseudonocardiaceae</taxon>
        <taxon>Kibdelosporangium</taxon>
    </lineage>
</organism>
<dbReference type="OrthoDB" id="3661434at2"/>
<dbReference type="InterPro" id="IPR029058">
    <property type="entry name" value="AB_hydrolase_fold"/>
</dbReference>
<dbReference type="GO" id="GO:0006629">
    <property type="term" value="P:lipid metabolic process"/>
    <property type="evidence" value="ECO:0007669"/>
    <property type="project" value="InterPro"/>
</dbReference>
<dbReference type="PANTHER" id="PTHR11440">
    <property type="entry name" value="LECITHIN-CHOLESTEROL ACYLTRANSFERASE-RELATED"/>
    <property type="match status" value="1"/>
</dbReference>
<accession>A0A1W1ZMF0</accession>
<dbReference type="SUPFAM" id="SSF53474">
    <property type="entry name" value="alpha/beta-Hydrolases"/>
    <property type="match status" value="1"/>
</dbReference>
<keyword evidence="1" id="KW-0732">Signal</keyword>
<evidence type="ECO:0000313" key="3">
    <source>
        <dbReference type="Proteomes" id="UP000192674"/>
    </source>
</evidence>
<feature type="signal peptide" evidence="1">
    <location>
        <begin position="1"/>
        <end position="24"/>
    </location>
</feature>
<evidence type="ECO:0000256" key="1">
    <source>
        <dbReference type="SAM" id="SignalP"/>
    </source>
</evidence>
<dbReference type="InterPro" id="IPR003386">
    <property type="entry name" value="LACT/PDAT_acylTrfase"/>
</dbReference>
<proteinExistence type="predicted"/>
<dbReference type="GO" id="GO:0008374">
    <property type="term" value="F:O-acyltransferase activity"/>
    <property type="evidence" value="ECO:0007669"/>
    <property type="project" value="InterPro"/>
</dbReference>
<reference evidence="2 3" key="1">
    <citation type="submission" date="2017-04" db="EMBL/GenBank/DDBJ databases">
        <authorList>
            <person name="Afonso C.L."/>
            <person name="Miller P.J."/>
            <person name="Scott M.A."/>
            <person name="Spackman E."/>
            <person name="Goraichik I."/>
            <person name="Dimitrov K.M."/>
            <person name="Suarez D.L."/>
            <person name="Swayne D.E."/>
        </authorList>
    </citation>
    <scope>NUCLEOTIDE SEQUENCE [LARGE SCALE GENOMIC DNA]</scope>
    <source>
        <strain evidence="2 3">DSM 43828</strain>
    </source>
</reference>
<gene>
    <name evidence="2" type="ORF">SAMN05661093_00217</name>
</gene>